<evidence type="ECO:0000256" key="8">
    <source>
        <dbReference type="PIRSR" id="PIRSR601088-2"/>
    </source>
</evidence>
<evidence type="ECO:0000256" key="11">
    <source>
        <dbReference type="RuleBase" id="RU361152"/>
    </source>
</evidence>
<dbReference type="SUPFAM" id="SSF51735">
    <property type="entry name" value="NAD(P)-binding Rossmann-fold domains"/>
    <property type="match status" value="1"/>
</dbReference>
<feature type="binding site" evidence="8">
    <location>
        <position position="148"/>
    </location>
    <ligand>
        <name>substrate</name>
    </ligand>
</feature>
<dbReference type="RefSeq" id="WP_138645437.1">
    <property type="nucleotide sequence ID" value="NZ_VCKW01000055.1"/>
</dbReference>
<evidence type="ECO:0000256" key="9">
    <source>
        <dbReference type="PIRSR" id="PIRSR601088-3"/>
    </source>
</evidence>
<dbReference type="GO" id="GO:0046872">
    <property type="term" value="F:metal ion binding"/>
    <property type="evidence" value="ECO:0007669"/>
    <property type="project" value="UniProtKB-KW"/>
</dbReference>
<keyword evidence="9" id="KW-0170">Cobalt</keyword>
<keyword evidence="14" id="KW-1185">Reference proteome</keyword>
<dbReference type="InterPro" id="IPR015955">
    <property type="entry name" value="Lactate_DH/Glyco_Ohase_4_C"/>
</dbReference>
<dbReference type="Gene3D" id="3.40.50.720">
    <property type="entry name" value="NAD(P)-binding Rossmann-like Domain"/>
    <property type="match status" value="1"/>
</dbReference>
<keyword evidence="9" id="KW-0533">Nickel</keyword>
<proteinExistence type="inferred from homology"/>
<feature type="site" description="Increases basicity of active site Tyr" evidence="10">
    <location>
        <position position="110"/>
    </location>
</feature>
<feature type="binding site" evidence="9">
    <location>
        <position position="199"/>
    </location>
    <ligand>
        <name>Mn(2+)</name>
        <dbReference type="ChEBI" id="CHEBI:29035"/>
    </ligand>
</feature>
<comment type="similarity">
    <text evidence="1 11">Belongs to the glycosyl hydrolase 4 family.</text>
</comment>
<dbReference type="OrthoDB" id="9767022at2"/>
<dbReference type="PANTHER" id="PTHR32092">
    <property type="entry name" value="6-PHOSPHO-BETA-GLUCOSIDASE-RELATED"/>
    <property type="match status" value="1"/>
</dbReference>
<keyword evidence="9" id="KW-0408">Iron</keyword>
<keyword evidence="2 9" id="KW-0479">Metal-binding</keyword>
<dbReference type="PANTHER" id="PTHR32092:SF5">
    <property type="entry name" value="6-PHOSPHO-BETA-GLUCOSIDASE"/>
    <property type="match status" value="1"/>
</dbReference>
<comment type="cofactor">
    <cofactor evidence="11">
        <name>NAD(+)</name>
        <dbReference type="ChEBI" id="CHEBI:57540"/>
    </cofactor>
    <text evidence="11">Binds 1 NAD(+) per subunit.</text>
</comment>
<dbReference type="InterPro" id="IPR019802">
    <property type="entry name" value="GlycHydrolase_4_CS"/>
</dbReference>
<dbReference type="GO" id="GO:0016616">
    <property type="term" value="F:oxidoreductase activity, acting on the CH-OH group of donors, NAD or NADP as acceptor"/>
    <property type="evidence" value="ECO:0007669"/>
    <property type="project" value="InterPro"/>
</dbReference>
<feature type="binding site" evidence="9">
    <location>
        <position position="169"/>
    </location>
    <ligand>
        <name>Mn(2+)</name>
        <dbReference type="ChEBI" id="CHEBI:29035"/>
    </ligand>
</feature>
<evidence type="ECO:0000256" key="2">
    <source>
        <dbReference type="ARBA" id="ARBA00022723"/>
    </source>
</evidence>
<evidence type="ECO:0000256" key="7">
    <source>
        <dbReference type="PIRSR" id="PIRSR601088-1"/>
    </source>
</evidence>
<feature type="domain" description="Glycosyl hydrolase family 4 C-terminal" evidence="12">
    <location>
        <begin position="194"/>
        <end position="434"/>
    </location>
</feature>
<dbReference type="PRINTS" id="PR00732">
    <property type="entry name" value="GLHYDRLASE4"/>
</dbReference>
<evidence type="ECO:0000256" key="5">
    <source>
        <dbReference type="ARBA" id="ARBA00023211"/>
    </source>
</evidence>
<feature type="active site" description="Proton donor" evidence="7">
    <location>
        <position position="170"/>
    </location>
</feature>
<dbReference type="SUPFAM" id="SSF56327">
    <property type="entry name" value="LDH C-terminal domain-like"/>
    <property type="match status" value="1"/>
</dbReference>
<comment type="caution">
    <text evidence="13">The sequence shown here is derived from an EMBL/GenBank/DDBJ whole genome shotgun (WGS) entry which is preliminary data.</text>
</comment>
<dbReference type="Proteomes" id="UP000309174">
    <property type="component" value="Unassembled WGS sequence"/>
</dbReference>
<dbReference type="AlphaFoldDB" id="A0A5C4JDZ7"/>
<dbReference type="PROSITE" id="PS01324">
    <property type="entry name" value="GLYCOSYL_HYDROL_F4"/>
    <property type="match status" value="1"/>
</dbReference>
<dbReference type="Gene3D" id="3.90.110.10">
    <property type="entry name" value="Lactate dehydrogenase/glycoside hydrolase, family 4, C-terminal"/>
    <property type="match status" value="1"/>
</dbReference>
<evidence type="ECO:0000256" key="1">
    <source>
        <dbReference type="ARBA" id="ARBA00010141"/>
    </source>
</evidence>
<feature type="binding site" evidence="8">
    <location>
        <position position="94"/>
    </location>
    <ligand>
        <name>substrate</name>
    </ligand>
</feature>
<name>A0A5C4JDZ7_9ACTN</name>
<dbReference type="EMBL" id="VCKW01000055">
    <property type="protein sequence ID" value="TMR01935.1"/>
    <property type="molecule type" value="Genomic_DNA"/>
</dbReference>
<dbReference type="CDD" id="cd05296">
    <property type="entry name" value="GH4_P_beta_glucosidase"/>
    <property type="match status" value="1"/>
</dbReference>
<evidence type="ECO:0000256" key="6">
    <source>
        <dbReference type="ARBA" id="ARBA00023295"/>
    </source>
</evidence>
<keyword evidence="4 11" id="KW-0520">NAD</keyword>
<evidence type="ECO:0000313" key="13">
    <source>
        <dbReference type="EMBL" id="TMR01935.1"/>
    </source>
</evidence>
<dbReference type="GO" id="GO:0005975">
    <property type="term" value="P:carbohydrate metabolic process"/>
    <property type="evidence" value="ECO:0007669"/>
    <property type="project" value="InterPro"/>
</dbReference>
<dbReference type="InterPro" id="IPR022616">
    <property type="entry name" value="Glyco_hydro_4_C"/>
</dbReference>
<protein>
    <submittedName>
        <fullName evidence="13">6-phospho-beta-glucosidase</fullName>
    </submittedName>
</protein>
<accession>A0A5C4JDZ7</accession>
<keyword evidence="5 9" id="KW-0464">Manganese</keyword>
<dbReference type="InterPro" id="IPR001088">
    <property type="entry name" value="Glyco_hydro_4"/>
</dbReference>
<evidence type="ECO:0000313" key="14">
    <source>
        <dbReference type="Proteomes" id="UP000309174"/>
    </source>
</evidence>
<reference evidence="13 14" key="1">
    <citation type="submission" date="2019-05" db="EMBL/GenBank/DDBJ databases">
        <title>Draft genome sequence of Actinomadura sp. 14C53.</title>
        <authorList>
            <person name="Saricaoglu S."/>
            <person name="Isik K."/>
        </authorList>
    </citation>
    <scope>NUCLEOTIDE SEQUENCE [LARGE SCALE GENOMIC DNA]</scope>
    <source>
        <strain evidence="13 14">14C53</strain>
    </source>
</reference>
<dbReference type="InterPro" id="IPR036291">
    <property type="entry name" value="NAD(P)-bd_dom_sf"/>
</dbReference>
<organism evidence="13 14">
    <name type="scientific">Actinomadura soli</name>
    <dbReference type="NCBI Taxonomy" id="2508997"/>
    <lineage>
        <taxon>Bacteria</taxon>
        <taxon>Bacillati</taxon>
        <taxon>Actinomycetota</taxon>
        <taxon>Actinomycetes</taxon>
        <taxon>Streptosporangiales</taxon>
        <taxon>Thermomonosporaceae</taxon>
        <taxon>Actinomadura</taxon>
    </lineage>
</organism>
<dbReference type="Pfam" id="PF02056">
    <property type="entry name" value="Glyco_hydro_4"/>
    <property type="match status" value="1"/>
</dbReference>
<sequence>MKLAILGGGGFRVPHVYEALLRDRGVPRIGEVWLYDTDAGRLEAMAAVLAALADGARRGGAQAPEVFTATGLDRALDGADFVFSAIRVGGTAGRVRDERVALDLNVLGQETTGPGGLAYGLRTVPVMTRIARRVEALAPDAYVINFTNPAGMITEAMQAVLGDRVLGVCDTPSGLGFRVAAALGLDPSRLRLDYVGLNHLGWTRRVLHDGADVLPAVLADDALLGALEEGVVFGRDWLRDLGMIPNEYLYYFYFNREAVRATLDAPRTRGEFLAAQQAAFYERAAPLANRSGGGAALELWRETVAARSASYMAEMKGAATGTELAGHAGVDPVDEGYAGVAVRVMAAISRDEPATMILNVRNGATVTALPPDAVVEVPVRVDAGGVHPLALTQPDLAQTGLMQQVKAVERLTIGAALTGSRADAATAFALHPLVDSVSVGRRLLDGYIARIPEVAAVFAVEAR</sequence>
<keyword evidence="6 11" id="KW-0326">Glycosidase</keyword>
<dbReference type="GO" id="GO:0004553">
    <property type="term" value="F:hydrolase activity, hydrolyzing O-glycosyl compounds"/>
    <property type="evidence" value="ECO:0007669"/>
    <property type="project" value="InterPro"/>
</dbReference>
<evidence type="ECO:0000256" key="10">
    <source>
        <dbReference type="PIRSR" id="PIRSR601088-4"/>
    </source>
</evidence>
<keyword evidence="3 11" id="KW-0378">Hydrolase</keyword>
<evidence type="ECO:0000259" key="12">
    <source>
        <dbReference type="Pfam" id="PF11975"/>
    </source>
</evidence>
<evidence type="ECO:0000256" key="4">
    <source>
        <dbReference type="ARBA" id="ARBA00023027"/>
    </source>
</evidence>
<evidence type="ECO:0000256" key="3">
    <source>
        <dbReference type="ARBA" id="ARBA00022801"/>
    </source>
</evidence>
<dbReference type="Pfam" id="PF11975">
    <property type="entry name" value="Glyco_hydro_4C"/>
    <property type="match status" value="1"/>
</dbReference>
<feature type="active site" description="Proton acceptor" evidence="7">
    <location>
        <position position="248"/>
    </location>
</feature>
<gene>
    <name evidence="13" type="ORF">ETD83_13415</name>
</gene>